<dbReference type="RefSeq" id="WP_146652758.1">
    <property type="nucleotide sequence ID" value="NZ_CP012333.1"/>
</dbReference>
<reference evidence="2 3" key="1">
    <citation type="submission" date="2015-08" db="EMBL/GenBank/DDBJ databases">
        <authorList>
            <person name="Babu N.S."/>
            <person name="Beckwith C.J."/>
            <person name="Beseler K.G."/>
            <person name="Brison A."/>
            <person name="Carone J.V."/>
            <person name="Caskin T.P."/>
            <person name="Diamond M."/>
            <person name="Durham M.E."/>
            <person name="Foxe J.M."/>
            <person name="Go M."/>
            <person name="Henderson B.A."/>
            <person name="Jones I.B."/>
            <person name="McGettigan J.A."/>
            <person name="Micheletti S.J."/>
            <person name="Nasrallah M.E."/>
            <person name="Ortiz D."/>
            <person name="Piller C.R."/>
            <person name="Privatt S.R."/>
            <person name="Schneider S.L."/>
            <person name="Sharp S."/>
            <person name="Smith T.C."/>
            <person name="Stanton J.D."/>
            <person name="Ullery H.E."/>
            <person name="Wilson R.J."/>
            <person name="Serrano M.G."/>
            <person name="Buck G."/>
            <person name="Lee V."/>
            <person name="Wang Y."/>
            <person name="Carvalho R."/>
            <person name="Voegtly L."/>
            <person name="Shi R."/>
            <person name="Duckworth R."/>
            <person name="Johnson A."/>
            <person name="Loviza R."/>
            <person name="Walstead R."/>
            <person name="Shah Z."/>
            <person name="Kiflezghi M."/>
            <person name="Wade K."/>
            <person name="Ball S.L."/>
            <person name="Bradley K.W."/>
            <person name="Asai D.J."/>
            <person name="Bowman C.A."/>
            <person name="Russell D.A."/>
            <person name="Pope W.H."/>
            <person name="Jacobs-Sera D."/>
            <person name="Hendrix R.W."/>
            <person name="Hatfull G.F."/>
        </authorList>
    </citation>
    <scope>NUCLEOTIDE SEQUENCE [LARGE SCALE GENOMIC DNA]</scope>
    <source>
        <strain evidence="2 3">DSM 27648</strain>
    </source>
</reference>
<keyword evidence="3" id="KW-1185">Reference proteome</keyword>
<dbReference type="KEGG" id="llu:AKJ09_08375"/>
<keyword evidence="1" id="KW-1133">Transmembrane helix</keyword>
<dbReference type="AlphaFoldDB" id="A0A0K1Q7U0"/>
<organism evidence="2 3">
    <name type="scientific">Labilithrix luteola</name>
    <dbReference type="NCBI Taxonomy" id="1391654"/>
    <lineage>
        <taxon>Bacteria</taxon>
        <taxon>Pseudomonadati</taxon>
        <taxon>Myxococcota</taxon>
        <taxon>Polyangia</taxon>
        <taxon>Polyangiales</taxon>
        <taxon>Labilitrichaceae</taxon>
        <taxon>Labilithrix</taxon>
    </lineage>
</organism>
<gene>
    <name evidence="2" type="ORF">AKJ09_08375</name>
</gene>
<sequence length="120" mass="13596">MMVFKYKGHTDVGHIEFIERTFDETFGPDQNHLHLFVDSEDQTGYDAEFRKRTSAWSSRVEPRTDTYCVFVKSRLVAIGVAITVLAVGGRVSVVSNRNVFRSRLEASVRQSLARAKTSNP</sequence>
<name>A0A0K1Q7U0_9BACT</name>
<feature type="transmembrane region" description="Helical" evidence="1">
    <location>
        <begin position="75"/>
        <end position="93"/>
    </location>
</feature>
<evidence type="ECO:0000313" key="3">
    <source>
        <dbReference type="Proteomes" id="UP000064967"/>
    </source>
</evidence>
<evidence type="ECO:0000313" key="2">
    <source>
        <dbReference type="EMBL" id="AKV01712.1"/>
    </source>
</evidence>
<protein>
    <submittedName>
        <fullName evidence="2">Uncharacterized protein</fullName>
    </submittedName>
</protein>
<proteinExistence type="predicted"/>
<dbReference type="EMBL" id="CP012333">
    <property type="protein sequence ID" value="AKV01712.1"/>
    <property type="molecule type" value="Genomic_DNA"/>
</dbReference>
<keyword evidence="1" id="KW-0812">Transmembrane</keyword>
<accession>A0A0K1Q7U0</accession>
<dbReference type="Proteomes" id="UP000064967">
    <property type="component" value="Chromosome"/>
</dbReference>
<evidence type="ECO:0000256" key="1">
    <source>
        <dbReference type="SAM" id="Phobius"/>
    </source>
</evidence>
<dbReference type="OrthoDB" id="5525006at2"/>
<keyword evidence="1" id="KW-0472">Membrane</keyword>